<name>C5LNW2_PERM5</name>
<dbReference type="InParanoid" id="C5LNW2"/>
<feature type="compositionally biased region" description="Polar residues" evidence="1">
    <location>
        <begin position="114"/>
        <end position="126"/>
    </location>
</feature>
<organism evidence="3">
    <name type="scientific">Perkinsus marinus (strain ATCC 50983 / TXsc)</name>
    <dbReference type="NCBI Taxonomy" id="423536"/>
    <lineage>
        <taxon>Eukaryota</taxon>
        <taxon>Sar</taxon>
        <taxon>Alveolata</taxon>
        <taxon>Perkinsozoa</taxon>
        <taxon>Perkinsea</taxon>
        <taxon>Perkinsida</taxon>
        <taxon>Perkinsidae</taxon>
        <taxon>Perkinsus</taxon>
    </lineage>
</organism>
<feature type="region of interest" description="Disordered" evidence="1">
    <location>
        <begin position="198"/>
        <end position="232"/>
    </location>
</feature>
<reference evidence="2 3" key="1">
    <citation type="submission" date="2008-07" db="EMBL/GenBank/DDBJ databases">
        <authorList>
            <person name="El-Sayed N."/>
            <person name="Caler E."/>
            <person name="Inman J."/>
            <person name="Amedeo P."/>
            <person name="Hass B."/>
            <person name="Wortman J."/>
        </authorList>
    </citation>
    <scope>NUCLEOTIDE SEQUENCE [LARGE SCALE GENOMIC DNA]</scope>
    <source>
        <strain evidence="3">ATCC 50983 / TXsc</strain>
    </source>
</reference>
<accession>C5LNW2</accession>
<dbReference type="AlphaFoldDB" id="C5LNW2"/>
<evidence type="ECO:0000256" key="1">
    <source>
        <dbReference type="SAM" id="MobiDB-lite"/>
    </source>
</evidence>
<feature type="compositionally biased region" description="Low complexity" evidence="1">
    <location>
        <begin position="128"/>
        <end position="137"/>
    </location>
</feature>
<evidence type="ECO:0000313" key="3">
    <source>
        <dbReference type="Proteomes" id="UP000007800"/>
    </source>
</evidence>
<dbReference type="Proteomes" id="UP000007800">
    <property type="component" value="Unassembled WGS sequence"/>
</dbReference>
<sequence length="478" mass="51158">MATNVRGRSMPVAGKNVFKVQDFVLGHLSMAGQVPMEAFYIIKYQNRAGEIVMSMEIRPTNAGSSTEMVRRLATALEDPKSKLHRPGSLSSKVFTAARMDVRNPGEAQREWASPVSSRAYSPTGNIGSPGKSGSSPSMARSLSPERVVTQARPIGVMKAAVTASQKILSRPVVKVEEEPVFGEAVRGRPAVVSRRVVRESTRKAKSGRNPAASTELKRKGSEEVVPVSRSSTIKPMRKVSDAVLKVMEPLERKRDTGGREESAFMAKWRETILNATKKSEPAGSYVVSVLPGQPGVPTRETVRHTSQDINGSLLEARRGLKLDGAAPESPGSLSAASAARNLETEGDAQVVSLDRALWDPLLHGKKARFDGYVLRSVELSGDGAQSWAVSEVKPYVDGDRLVWKCEIAGLLPADKLADAAETMGPGFGVCGRTTGEVNAAIDTPEAAIVGYDLVSVAVAGRFGDSSGREDHWGVVNLC</sequence>
<keyword evidence="3" id="KW-1185">Reference proteome</keyword>
<dbReference type="RefSeq" id="XP_002768826.1">
    <property type="nucleotide sequence ID" value="XM_002768780.1"/>
</dbReference>
<dbReference type="OrthoDB" id="10488789at2759"/>
<dbReference type="EMBL" id="GG683913">
    <property type="protein sequence ID" value="EER01544.1"/>
    <property type="molecule type" value="Genomic_DNA"/>
</dbReference>
<gene>
    <name evidence="2" type="ORF">Pmar_PMAR000234</name>
</gene>
<evidence type="ECO:0000313" key="2">
    <source>
        <dbReference type="EMBL" id="EER01544.1"/>
    </source>
</evidence>
<protein>
    <submittedName>
        <fullName evidence="2">Uncharacterized protein</fullName>
    </submittedName>
</protein>
<dbReference type="GeneID" id="9040075"/>
<proteinExistence type="predicted"/>
<feature type="region of interest" description="Disordered" evidence="1">
    <location>
        <begin position="104"/>
        <end position="146"/>
    </location>
</feature>